<dbReference type="EMBL" id="HG994585">
    <property type="protein sequence ID" value="CAF2967369.1"/>
    <property type="molecule type" value="Genomic_DNA"/>
</dbReference>
<sequence length="118" mass="13557">MAETEPKSTLAVTCMVVDSEQFEPCLFIKRKMLYRSKVSERMNRSSDKSRIIFLFLLCLRLRVRFSVTIRLIDSPSSTYVQTSISIKSRTVVHFIVLMIYAYVAMTHFKAEGSNSTSS</sequence>
<evidence type="ECO:0000313" key="1">
    <source>
        <dbReference type="EMBL" id="CAF2967369.1"/>
    </source>
</evidence>
<organism evidence="1 2">
    <name type="scientific">Lepeophtheirus salmonis</name>
    <name type="common">Salmon louse</name>
    <name type="synonym">Caligus salmonis</name>
    <dbReference type="NCBI Taxonomy" id="72036"/>
    <lineage>
        <taxon>Eukaryota</taxon>
        <taxon>Metazoa</taxon>
        <taxon>Ecdysozoa</taxon>
        <taxon>Arthropoda</taxon>
        <taxon>Crustacea</taxon>
        <taxon>Multicrustacea</taxon>
        <taxon>Hexanauplia</taxon>
        <taxon>Copepoda</taxon>
        <taxon>Siphonostomatoida</taxon>
        <taxon>Caligidae</taxon>
        <taxon>Lepeophtheirus</taxon>
    </lineage>
</organism>
<reference evidence="1" key="1">
    <citation type="submission" date="2021-02" db="EMBL/GenBank/DDBJ databases">
        <authorList>
            <person name="Bekaert M."/>
        </authorList>
    </citation>
    <scope>NUCLEOTIDE SEQUENCE</scope>
    <source>
        <strain evidence="1">IoA-00</strain>
    </source>
</reference>
<dbReference type="AlphaFoldDB" id="A0A7R8HA60"/>
<evidence type="ECO:0000313" key="2">
    <source>
        <dbReference type="Proteomes" id="UP000675881"/>
    </source>
</evidence>
<name>A0A7R8HA60_LEPSM</name>
<protein>
    <submittedName>
        <fullName evidence="1">(salmon louse) hypothetical protein</fullName>
    </submittedName>
</protein>
<keyword evidence="2" id="KW-1185">Reference proteome</keyword>
<accession>A0A7R8HA60</accession>
<dbReference type="Proteomes" id="UP000675881">
    <property type="component" value="Chromosome 6"/>
</dbReference>
<gene>
    <name evidence="1" type="ORF">LSAA_12378</name>
</gene>
<proteinExistence type="predicted"/>